<evidence type="ECO:0000313" key="5">
    <source>
        <dbReference type="WBParaSite" id="SBAD_0000834101-mRNA-1"/>
    </source>
</evidence>
<evidence type="ECO:0000313" key="4">
    <source>
        <dbReference type="Proteomes" id="UP000270296"/>
    </source>
</evidence>
<dbReference type="WBParaSite" id="SBAD_0000834101-mRNA-1">
    <property type="protein sequence ID" value="SBAD_0000834101-mRNA-1"/>
    <property type="gene ID" value="SBAD_0000834101"/>
</dbReference>
<sequence>MNDSYFDIDSILASQRRVQCALLIDVPKLGFVDTGTTSDNLKTGTKLDLPCWLAEGLAKRRRPVLKVHLPKVYASTYTKILEADAQVVDLRRLGPFYYEFALQVIPIAIPHATDAYYSLIQTFVSRFRWLMDKASSATLNEKPIRMDKTEEKLFWLCQQEQKRFRKWLSYKGNQIKAAQVVKQRKRRDQANSDGCGSPHSTTTVAILLQNFSNPDGMLENGEDCWTIFWMKQPCVFYMNITLIPTSGINDMLTCSYKDLGQLWSAVANTVSFLPEQLYGSWYNPQNFTWKGACSGFTLSVEVYHRGLHGYYLIDNFNVTVGAESFAGEVSFVHQRNDNVDDTSFSFSYEVSRSDGKCCSCYTLFTVHRFG</sequence>
<comment type="subcellular location">
    <subcellularLocation>
        <location evidence="1">Nucleus</location>
    </subcellularLocation>
</comment>
<dbReference type="PANTHER" id="PTHR22768:SF0">
    <property type="entry name" value="DNA REPLICATION COMPLEX GINS PROTEIN PSF3"/>
    <property type="match status" value="1"/>
</dbReference>
<name>A0A183IWP5_9BILA</name>
<comment type="subunit">
    <text evidence="1">Component of the GINS complex.</text>
</comment>
<keyword evidence="1" id="KW-0235">DNA replication</keyword>
<dbReference type="CDD" id="cd21693">
    <property type="entry name" value="GINS_B_Psf3"/>
    <property type="match status" value="1"/>
</dbReference>
<dbReference type="InterPro" id="IPR038437">
    <property type="entry name" value="GINS_Psf3_sf"/>
</dbReference>
<dbReference type="SUPFAM" id="SSF160059">
    <property type="entry name" value="PriA/YqbF domain"/>
    <property type="match status" value="1"/>
</dbReference>
<reference evidence="5" key="1">
    <citation type="submission" date="2016-06" db="UniProtKB">
        <authorList>
            <consortium name="WormBaseParasite"/>
        </authorList>
    </citation>
    <scope>IDENTIFICATION</scope>
</reference>
<keyword evidence="4" id="KW-1185">Reference proteome</keyword>
<dbReference type="AlphaFoldDB" id="A0A183IWP5"/>
<evidence type="ECO:0000256" key="1">
    <source>
        <dbReference type="RuleBase" id="RU367161"/>
    </source>
</evidence>
<protein>
    <recommendedName>
        <fullName evidence="1">DNA replication complex GINS protein PSF3</fullName>
    </recommendedName>
</protein>
<dbReference type="GO" id="GO:0000811">
    <property type="term" value="C:GINS complex"/>
    <property type="evidence" value="ECO:0007669"/>
    <property type="project" value="UniProtKB-UniRule"/>
</dbReference>
<dbReference type="InterPro" id="IPR010492">
    <property type="entry name" value="GINS_Psf3"/>
</dbReference>
<dbReference type="InterPro" id="IPR036224">
    <property type="entry name" value="GINS_bundle-like_dom_sf"/>
</dbReference>
<dbReference type="OrthoDB" id="10251744at2759"/>
<comment type="similarity">
    <text evidence="1">Belongs to the GINS3/PSF3 family.</text>
</comment>
<evidence type="ECO:0000259" key="2">
    <source>
        <dbReference type="Pfam" id="PF22466"/>
    </source>
</evidence>
<evidence type="ECO:0000313" key="3">
    <source>
        <dbReference type="EMBL" id="VDP15123.1"/>
    </source>
</evidence>
<comment type="function">
    <text evidence="1">The GINS complex plays an essential role in the initiation of DNA replication.</text>
</comment>
<dbReference type="CDD" id="cd11713">
    <property type="entry name" value="GINS_A_psf3"/>
    <property type="match status" value="1"/>
</dbReference>
<gene>
    <name evidence="3" type="ORF">SBAD_LOCUS8042</name>
</gene>
<organism evidence="5">
    <name type="scientific">Soboliphyme baturini</name>
    <dbReference type="NCBI Taxonomy" id="241478"/>
    <lineage>
        <taxon>Eukaryota</taxon>
        <taxon>Metazoa</taxon>
        <taxon>Ecdysozoa</taxon>
        <taxon>Nematoda</taxon>
        <taxon>Enoplea</taxon>
        <taxon>Dorylaimia</taxon>
        <taxon>Dioctophymatida</taxon>
        <taxon>Dioctophymatoidea</taxon>
        <taxon>Soboliphymatidae</taxon>
        <taxon>Soboliphyme</taxon>
    </lineage>
</organism>
<dbReference type="Proteomes" id="UP000270296">
    <property type="component" value="Unassembled WGS sequence"/>
</dbReference>
<dbReference type="InterPro" id="IPR055221">
    <property type="entry name" value="PSF3_N"/>
</dbReference>
<reference evidence="3 4" key="2">
    <citation type="submission" date="2018-11" db="EMBL/GenBank/DDBJ databases">
        <authorList>
            <consortium name="Pathogen Informatics"/>
        </authorList>
    </citation>
    <scope>NUCLEOTIDE SEQUENCE [LARGE SCALE GENOMIC DNA]</scope>
</reference>
<proteinExistence type="inferred from homology"/>
<dbReference type="EMBL" id="UZAM01011190">
    <property type="protein sequence ID" value="VDP15123.1"/>
    <property type="molecule type" value="Genomic_DNA"/>
</dbReference>
<dbReference type="GO" id="GO:1902975">
    <property type="term" value="P:mitotic DNA replication initiation"/>
    <property type="evidence" value="ECO:0007669"/>
    <property type="project" value="TreeGrafter"/>
</dbReference>
<dbReference type="Pfam" id="PF22466">
    <property type="entry name" value="PSF3_N"/>
    <property type="match status" value="1"/>
</dbReference>
<feature type="domain" description="DNA replication complex GINS protein PSF3 N-terminal" evidence="2">
    <location>
        <begin position="6"/>
        <end position="58"/>
    </location>
</feature>
<keyword evidence="1" id="KW-0539">Nucleus</keyword>
<dbReference type="Gene3D" id="1.20.58.2050">
    <property type="match status" value="1"/>
</dbReference>
<dbReference type="PANTHER" id="PTHR22768">
    <property type="entry name" value="DNA REPLICATION COMPLEX GINS PROTEIN PSF3"/>
    <property type="match status" value="1"/>
</dbReference>
<accession>A0A183IWP5</accession>
<dbReference type="SUPFAM" id="SSF158573">
    <property type="entry name" value="GINS helical bundle-like"/>
    <property type="match status" value="1"/>
</dbReference>